<dbReference type="HAMAP" id="MF_01315">
    <property type="entry name" value="Ribosomal_uS13"/>
    <property type="match status" value="1"/>
</dbReference>
<feature type="compositionally biased region" description="Acidic residues" evidence="12">
    <location>
        <begin position="122"/>
        <end position="131"/>
    </location>
</feature>
<comment type="subcellular location">
    <subcellularLocation>
        <location evidence="2">Cytoplasm</location>
    </subcellularLocation>
    <subcellularLocation>
        <location evidence="1">Nucleus</location>
    </subcellularLocation>
</comment>
<keyword evidence="6 11" id="KW-0863">Zinc-finger</keyword>
<dbReference type="GO" id="GO:0003723">
    <property type="term" value="F:RNA binding"/>
    <property type="evidence" value="ECO:0007669"/>
    <property type="project" value="InterPro"/>
</dbReference>
<dbReference type="PROSITE" id="PS50016">
    <property type="entry name" value="ZF_PHD_2"/>
    <property type="match status" value="1"/>
</dbReference>
<dbReference type="Pfam" id="PF22970">
    <property type="entry name" value="DUF7028"/>
    <property type="match status" value="1"/>
</dbReference>
<evidence type="ECO:0000313" key="16">
    <source>
        <dbReference type="Proteomes" id="UP001408789"/>
    </source>
</evidence>
<dbReference type="FunFam" id="4.10.910.10:FF:000002">
    <property type="entry name" value="40S ribosomal protein S18"/>
    <property type="match status" value="1"/>
</dbReference>
<feature type="domain" description="PHD-type" evidence="13">
    <location>
        <begin position="778"/>
        <end position="823"/>
    </location>
</feature>
<dbReference type="InterPro" id="IPR016181">
    <property type="entry name" value="Acyl_CoA_acyltransferase"/>
</dbReference>
<dbReference type="SUPFAM" id="SSF46946">
    <property type="entry name" value="S13-like H2TH domain"/>
    <property type="match status" value="1"/>
</dbReference>
<evidence type="ECO:0000256" key="5">
    <source>
        <dbReference type="ARBA" id="ARBA00022723"/>
    </source>
</evidence>
<dbReference type="Pfam" id="PF16135">
    <property type="entry name" value="TDBD"/>
    <property type="match status" value="1"/>
</dbReference>
<dbReference type="GO" id="GO:0003714">
    <property type="term" value="F:transcription corepressor activity"/>
    <property type="evidence" value="ECO:0007669"/>
    <property type="project" value="InterPro"/>
</dbReference>
<dbReference type="Gene3D" id="3.30.40.10">
    <property type="entry name" value="Zinc/RING finger domain, C3HC4 (zinc finger)"/>
    <property type="match status" value="1"/>
</dbReference>
<dbReference type="InterPro" id="IPR032308">
    <property type="entry name" value="TDBD"/>
</dbReference>
<dbReference type="InterPro" id="IPR011011">
    <property type="entry name" value="Znf_FYVE_PHD"/>
</dbReference>
<dbReference type="EMBL" id="JBCNJP010000025">
    <property type="protein sequence ID" value="KAK9055771.1"/>
    <property type="molecule type" value="Genomic_DNA"/>
</dbReference>
<dbReference type="Proteomes" id="UP001408789">
    <property type="component" value="Unassembled WGS sequence"/>
</dbReference>
<evidence type="ECO:0000256" key="10">
    <source>
        <dbReference type="ARBA" id="ARBA00023274"/>
    </source>
</evidence>
<dbReference type="Gene3D" id="1.10.8.50">
    <property type="match status" value="1"/>
</dbReference>
<keyword evidence="5" id="KW-0479">Metal-binding</keyword>
<dbReference type="FunFam" id="1.10.8.50:FF:000002">
    <property type="entry name" value="40S ribosomal protein S18"/>
    <property type="match status" value="1"/>
</dbReference>
<feature type="compositionally biased region" description="Basic residues" evidence="12">
    <location>
        <begin position="632"/>
        <end position="644"/>
    </location>
</feature>
<dbReference type="CDD" id="cd15539">
    <property type="entry name" value="PHD1_AIRE"/>
    <property type="match status" value="1"/>
</dbReference>
<keyword evidence="10" id="KW-0687">Ribonucleoprotein</keyword>
<evidence type="ECO:0000256" key="7">
    <source>
        <dbReference type="ARBA" id="ARBA00022833"/>
    </source>
</evidence>
<dbReference type="InterPro" id="IPR017956">
    <property type="entry name" value="AT_hook_DNA-bd_motif"/>
</dbReference>
<organism evidence="15 16">
    <name type="scientific">Deinandra increscens subsp. villosa</name>
    <dbReference type="NCBI Taxonomy" id="3103831"/>
    <lineage>
        <taxon>Eukaryota</taxon>
        <taxon>Viridiplantae</taxon>
        <taxon>Streptophyta</taxon>
        <taxon>Embryophyta</taxon>
        <taxon>Tracheophyta</taxon>
        <taxon>Spermatophyta</taxon>
        <taxon>Magnoliopsida</taxon>
        <taxon>eudicotyledons</taxon>
        <taxon>Gunneridae</taxon>
        <taxon>Pentapetalae</taxon>
        <taxon>asterids</taxon>
        <taxon>campanulids</taxon>
        <taxon>Asterales</taxon>
        <taxon>Asteraceae</taxon>
        <taxon>Asteroideae</taxon>
        <taxon>Heliantheae alliance</taxon>
        <taxon>Madieae</taxon>
        <taxon>Madiinae</taxon>
        <taxon>Deinandra</taxon>
    </lineage>
</organism>
<feature type="region of interest" description="Disordered" evidence="12">
    <location>
        <begin position="78"/>
        <end position="109"/>
    </location>
</feature>
<dbReference type="Gene3D" id="3.40.630.30">
    <property type="match status" value="1"/>
</dbReference>
<feature type="region of interest" description="Disordered" evidence="12">
    <location>
        <begin position="13"/>
        <end position="38"/>
    </location>
</feature>
<dbReference type="PROSITE" id="PS51186">
    <property type="entry name" value="GNAT"/>
    <property type="match status" value="1"/>
</dbReference>
<dbReference type="Pfam" id="PF00416">
    <property type="entry name" value="Ribosomal_S13"/>
    <property type="match status" value="1"/>
</dbReference>
<evidence type="ECO:0000256" key="4">
    <source>
        <dbReference type="ARBA" id="ARBA00022490"/>
    </source>
</evidence>
<comment type="caution">
    <text evidence="15">The sequence shown here is derived from an EMBL/GenBank/DDBJ whole genome shotgun (WGS) entry which is preliminary data.</text>
</comment>
<dbReference type="PANTHER" id="PTHR46309">
    <property type="entry name" value="PHD FINGER PROTEIN 12"/>
    <property type="match status" value="1"/>
</dbReference>
<dbReference type="PROSITE" id="PS00646">
    <property type="entry name" value="RIBOSOMAL_S13_1"/>
    <property type="match status" value="1"/>
</dbReference>
<dbReference type="InterPro" id="IPR013083">
    <property type="entry name" value="Znf_RING/FYVE/PHD"/>
</dbReference>
<dbReference type="GO" id="GO:0006412">
    <property type="term" value="P:translation"/>
    <property type="evidence" value="ECO:0007669"/>
    <property type="project" value="InterPro"/>
</dbReference>
<dbReference type="GO" id="GO:0005737">
    <property type="term" value="C:cytoplasm"/>
    <property type="evidence" value="ECO:0007669"/>
    <property type="project" value="UniProtKB-SubCell"/>
</dbReference>
<dbReference type="SUPFAM" id="SSF55729">
    <property type="entry name" value="Acyl-CoA N-acyltransferases (Nat)"/>
    <property type="match status" value="1"/>
</dbReference>
<dbReference type="InterPro" id="IPR001965">
    <property type="entry name" value="Znf_PHD"/>
</dbReference>
<feature type="region of interest" description="Disordered" evidence="12">
    <location>
        <begin position="606"/>
        <end position="664"/>
    </location>
</feature>
<dbReference type="InterPro" id="IPR000182">
    <property type="entry name" value="GNAT_dom"/>
</dbReference>
<evidence type="ECO:0008006" key="17">
    <source>
        <dbReference type="Google" id="ProtNLM"/>
    </source>
</evidence>
<feature type="region of interest" description="Disordered" evidence="12">
    <location>
        <begin position="220"/>
        <end position="338"/>
    </location>
</feature>
<evidence type="ECO:0000256" key="12">
    <source>
        <dbReference type="SAM" id="MobiDB-lite"/>
    </source>
</evidence>
<feature type="domain" description="N-acetyltransferase" evidence="14">
    <location>
        <begin position="925"/>
        <end position="1076"/>
    </location>
</feature>
<feature type="compositionally biased region" description="Polar residues" evidence="12">
    <location>
        <begin position="15"/>
        <end position="24"/>
    </location>
</feature>
<dbReference type="InterPro" id="IPR019787">
    <property type="entry name" value="Znf_PHD-finger"/>
</dbReference>
<dbReference type="GO" id="GO:0005634">
    <property type="term" value="C:nucleus"/>
    <property type="evidence" value="ECO:0007669"/>
    <property type="project" value="UniProtKB-SubCell"/>
</dbReference>
<comment type="similarity">
    <text evidence="3">Belongs to the universal ribosomal protein uS13 family.</text>
</comment>
<gene>
    <name evidence="15" type="ORF">SSX86_026856</name>
</gene>
<dbReference type="PANTHER" id="PTHR46309:SF25">
    <property type="entry name" value="ACYL-COA N-ACYLTRANSFERASE WITH RING_FYVE_PHD-TYPE ZINC FINGER PROTEIN-RELATED"/>
    <property type="match status" value="1"/>
</dbReference>
<dbReference type="InterPro" id="IPR018269">
    <property type="entry name" value="Ribosomal_uS13_CS"/>
</dbReference>
<evidence type="ECO:0000313" key="15">
    <source>
        <dbReference type="EMBL" id="KAK9055771.1"/>
    </source>
</evidence>
<keyword evidence="16" id="KW-1185">Reference proteome</keyword>
<dbReference type="SUPFAM" id="SSF57903">
    <property type="entry name" value="FYVE/PHD zinc finger"/>
    <property type="match status" value="1"/>
</dbReference>
<feature type="compositionally biased region" description="Basic and acidic residues" evidence="12">
    <location>
        <begin position="96"/>
        <end position="109"/>
    </location>
</feature>
<dbReference type="GO" id="GO:0008270">
    <property type="term" value="F:zinc ion binding"/>
    <property type="evidence" value="ECO:0007669"/>
    <property type="project" value="UniProtKB-KW"/>
</dbReference>
<feature type="compositionally biased region" description="Basic residues" evidence="12">
    <location>
        <begin position="136"/>
        <end position="146"/>
    </location>
</feature>
<dbReference type="GO" id="GO:0006357">
    <property type="term" value="P:regulation of transcription by RNA polymerase II"/>
    <property type="evidence" value="ECO:0007669"/>
    <property type="project" value="TreeGrafter"/>
</dbReference>
<reference evidence="15 16" key="1">
    <citation type="submission" date="2024-04" db="EMBL/GenBank/DDBJ databases">
        <title>The reference genome of an endangered Asteraceae, Deinandra increscens subsp. villosa, native to the Central Coast of California.</title>
        <authorList>
            <person name="Guilliams M."/>
            <person name="Hasenstab-Lehman K."/>
            <person name="Meyer R."/>
            <person name="Mcevoy S."/>
        </authorList>
    </citation>
    <scope>NUCLEOTIDE SEQUENCE [LARGE SCALE GENOMIC DNA]</scope>
    <source>
        <tissue evidence="15">Leaf</tissue>
    </source>
</reference>
<dbReference type="GO" id="GO:0003735">
    <property type="term" value="F:structural constituent of ribosome"/>
    <property type="evidence" value="ECO:0007669"/>
    <property type="project" value="InterPro"/>
</dbReference>
<protein>
    <recommendedName>
        <fullName evidence="17">PHD-type domain-containing protein</fullName>
    </recommendedName>
</protein>
<evidence type="ECO:0000256" key="11">
    <source>
        <dbReference type="PROSITE-ProRule" id="PRU00146"/>
    </source>
</evidence>
<proteinExistence type="inferred from homology"/>
<dbReference type="NCBIfam" id="NF003140">
    <property type="entry name" value="PRK04053.1"/>
    <property type="match status" value="1"/>
</dbReference>
<feature type="region of interest" description="Disordered" evidence="12">
    <location>
        <begin position="351"/>
        <end position="397"/>
    </location>
</feature>
<dbReference type="GO" id="GO:1990904">
    <property type="term" value="C:ribonucleoprotein complex"/>
    <property type="evidence" value="ECO:0007669"/>
    <property type="project" value="UniProtKB-KW"/>
</dbReference>
<dbReference type="InterPro" id="IPR042163">
    <property type="entry name" value="PHF12"/>
</dbReference>
<evidence type="ECO:0000259" key="13">
    <source>
        <dbReference type="PROSITE" id="PS50016"/>
    </source>
</evidence>
<keyword evidence="4" id="KW-0963">Cytoplasm</keyword>
<dbReference type="GO" id="GO:0005840">
    <property type="term" value="C:ribosome"/>
    <property type="evidence" value="ECO:0007669"/>
    <property type="project" value="UniProtKB-KW"/>
</dbReference>
<dbReference type="InterPro" id="IPR019786">
    <property type="entry name" value="Zinc_finger_PHD-type_CS"/>
</dbReference>
<feature type="compositionally biased region" description="Polar residues" evidence="12">
    <location>
        <begin position="414"/>
        <end position="433"/>
    </location>
</feature>
<dbReference type="InterPro" id="IPR027437">
    <property type="entry name" value="Rbsml_uS13_C"/>
</dbReference>
<dbReference type="Pfam" id="PF23209">
    <property type="entry name" value="IDM1_C"/>
    <property type="match status" value="1"/>
</dbReference>
<feature type="compositionally biased region" description="Basic and acidic residues" evidence="12">
    <location>
        <begin position="147"/>
        <end position="156"/>
    </location>
</feature>
<dbReference type="SMART" id="SM00249">
    <property type="entry name" value="PHD"/>
    <property type="match status" value="2"/>
</dbReference>
<feature type="region of interest" description="Disordered" evidence="12">
    <location>
        <begin position="122"/>
        <end position="156"/>
    </location>
</feature>
<feature type="compositionally biased region" description="Polar residues" evidence="12">
    <location>
        <begin position="388"/>
        <end position="397"/>
    </location>
</feature>
<dbReference type="InterPro" id="IPR001892">
    <property type="entry name" value="Ribosomal_uS13"/>
</dbReference>
<evidence type="ECO:0000256" key="9">
    <source>
        <dbReference type="ARBA" id="ARBA00023242"/>
    </source>
</evidence>
<dbReference type="SMART" id="SM00384">
    <property type="entry name" value="AT_hook"/>
    <property type="match status" value="5"/>
</dbReference>
<sequence length="1442" mass="161393">MVKCVTIGAKEGKESTSLNLNSPESDYKDETKSSDTCQLEVSVSNSPYKVALESESRSETVEHECIVGSGNVINIVSGDEKMKPSSMDLNNSLDDSEARSDGDTAKENMKAEQVVIVQEECEKEATDEDGEGAIGIKKRKRGRKKKVLESSESIRDSIPKKVKVDEDGVKVTGRLLRSRTMTMSGSAKVDENRLNESVVGFKRQMEAECFDQTEFLKEVNESSQVVRRPQKKQNRRGRPPKMQGEASFRNSEDECFDQIKIQKEVNKRSQMVGRPPEKQKRPGRPPKMQDKAGSVNVKDEGFDQRSQLVAVPQNKQKRRGRPPKMQNESGLKRKINDEFLDPVDLQKEVKKSSQLTGIKQKKIQTKNQKDTVTKNLKGHGRPPKVQAGNLSSETEQSNNNLLKAEDVKEVPNTQHVQNQDQASKITGQNNQKVKVSEENHDHTTVKGDDTRPLNSTIEPKARSKKQQLLRDQIVSMIMKASWTIEYRPRHGKDYLDAVYVDETGKTHWSITKAYFSLKNKIEKGVANAKEISAFTPIPVEEMNILFRVVSKIRSDKNMKKCKRGKNISKAAIVISGEAPFKKPPNKKGKNGKKIKEIHNSAGKLANKSSNVKVKKDKPGHRHGVVPESAVQRRSKVSNKGRQSRKSCLVARSSSKGLNQDNDDSAMYNGKRNIFSWMIDSGVIIPGGKLLYGEGRRRNKSLEGEVTGDGIRCSCCNEIMDTSKFMSHGGGKLDQALKNIYYQSGVSLLTCLLESWRKEVEVTNISFNYVDVKGDDPNDDTCNICGDGGDLFCCDGCPSTFHQSCLDIQNFPSGDWHCVYCCCKFCGLVSCDASNNAPNPEIVTCCLCEEKFHNSCLQEEDMLNVTSSSLFFCGRKCQKLYEQLQTHIGVKFELEEGYSWTLLKRYDLDQYLDDSMKVECNSKLAVAFSVMDECFVPIIDEKSGVNRIHNVVYNCGSNFRRLDYSGFFTAILEKGGELISAASIRIHGNQLAEMPFIGTRNMYRRQGMCRRLLDAVEAALCSLGVEELVIPAIPELFKTWTEVFGFKPLEELLRQAMKGMSLIVFPGTDMLYKPLLKNQLADKNLSQVAGDKALQGITVENDDNTLHPETKSSNALDHDQTLATDLEFETPASSFQKSETEILSSDNEQKSAGLVHDDVTGIKSSDLTSKAVPKNSFDLNLQPAATDTDIQSIDDGSISRDPQVCKNSFELSDSMAQVDNTATQPLVLGSFVTSLENERGRPPSPSPSIGVVHLSCGFILPSVRIVRFTFYLYISLFQVSASEKQLNCILAMSLVANEDFQHILRVQNTNVDGKQKIMFAMTSIKGIGRRFANIVCKKADVDMNKRAGELSNAEIDNLMTIVANPRQFKIPDWFLNRKKDYKDGKYSQVTSNALDMKLRDDLERLKKIRNHRGLRHYWGLRVRGQHTKTTGRRGKTVGVSKKR</sequence>
<name>A0AAP0GNG9_9ASTR</name>
<evidence type="ECO:0000256" key="6">
    <source>
        <dbReference type="ARBA" id="ARBA00022771"/>
    </source>
</evidence>
<dbReference type="GO" id="GO:0003677">
    <property type="term" value="F:DNA binding"/>
    <property type="evidence" value="ECO:0007669"/>
    <property type="project" value="InterPro"/>
</dbReference>
<keyword evidence="7" id="KW-0862">Zinc</keyword>
<evidence type="ECO:0000256" key="1">
    <source>
        <dbReference type="ARBA" id="ARBA00004123"/>
    </source>
</evidence>
<evidence type="ECO:0000256" key="3">
    <source>
        <dbReference type="ARBA" id="ARBA00008080"/>
    </source>
</evidence>
<evidence type="ECO:0000256" key="8">
    <source>
        <dbReference type="ARBA" id="ARBA00022980"/>
    </source>
</evidence>
<dbReference type="CDD" id="cd04301">
    <property type="entry name" value="NAT_SF"/>
    <property type="match status" value="1"/>
</dbReference>
<dbReference type="InterPro" id="IPR056511">
    <property type="entry name" value="IDM1_C"/>
</dbReference>
<evidence type="ECO:0000259" key="14">
    <source>
        <dbReference type="PROSITE" id="PS51186"/>
    </source>
</evidence>
<dbReference type="PROSITE" id="PS01359">
    <property type="entry name" value="ZF_PHD_1"/>
    <property type="match status" value="1"/>
</dbReference>
<dbReference type="Gene3D" id="4.10.910.10">
    <property type="entry name" value="30s ribosomal protein s13, domain 2"/>
    <property type="match status" value="1"/>
</dbReference>
<evidence type="ECO:0000256" key="2">
    <source>
        <dbReference type="ARBA" id="ARBA00004496"/>
    </source>
</evidence>
<dbReference type="GO" id="GO:0016747">
    <property type="term" value="F:acyltransferase activity, transferring groups other than amino-acyl groups"/>
    <property type="evidence" value="ECO:0007669"/>
    <property type="project" value="InterPro"/>
</dbReference>
<feature type="compositionally biased region" description="Basic and acidic residues" evidence="12">
    <location>
        <begin position="434"/>
        <end position="451"/>
    </location>
</feature>
<dbReference type="PROSITE" id="PS50159">
    <property type="entry name" value="RIBOSOMAL_S13_2"/>
    <property type="match status" value="1"/>
</dbReference>
<feature type="compositionally biased region" description="Basic residues" evidence="12">
    <location>
        <begin position="612"/>
        <end position="623"/>
    </location>
</feature>
<dbReference type="InterPro" id="IPR010979">
    <property type="entry name" value="Ribosomal_uS13-like_H2TH"/>
</dbReference>
<keyword evidence="8" id="KW-0689">Ribosomal protein</keyword>
<feature type="region of interest" description="Disordered" evidence="12">
    <location>
        <begin position="414"/>
        <end position="456"/>
    </location>
</feature>
<dbReference type="InterPro" id="IPR054292">
    <property type="entry name" value="DUF7028"/>
</dbReference>
<accession>A0AAP0GNG9</accession>
<feature type="compositionally biased region" description="Basic residues" evidence="12">
    <location>
        <begin position="228"/>
        <end position="239"/>
    </location>
</feature>
<dbReference type="Pfam" id="PF00628">
    <property type="entry name" value="PHD"/>
    <property type="match status" value="1"/>
</dbReference>
<keyword evidence="9" id="KW-0539">Nucleus</keyword>